<proteinExistence type="predicted"/>
<dbReference type="WBParaSite" id="SPAL_0001061600.1">
    <property type="protein sequence ID" value="SPAL_0001061600.1"/>
    <property type="gene ID" value="SPAL_0001061600"/>
</dbReference>
<reference evidence="3" key="1">
    <citation type="submission" date="2017-02" db="UniProtKB">
        <authorList>
            <consortium name="WormBaseParasite"/>
        </authorList>
    </citation>
    <scope>IDENTIFICATION</scope>
</reference>
<dbReference type="InterPro" id="IPR000477">
    <property type="entry name" value="RT_dom"/>
</dbReference>
<feature type="domain" description="Reverse transcriptase" evidence="1">
    <location>
        <begin position="1"/>
        <end position="135"/>
    </location>
</feature>
<dbReference type="PANTHER" id="PTHR47027:SF20">
    <property type="entry name" value="REVERSE TRANSCRIPTASE-LIKE PROTEIN WITH RNA-DIRECTED DNA POLYMERASE DOMAIN"/>
    <property type="match status" value="1"/>
</dbReference>
<accession>A0A0N5BXU9</accession>
<sequence length="277" mass="31935">MLIPCLRSSPIQIFPSKDVKQGDSLSPVLFIVALQGIISSVKNGLKSNHLDVVLRIKNPDNDDFTQLFYLAYTDNIAIFNTSQNTSEFLASNLEKHLKKAGLQLNRLKTETLTNSDTIKPIYKVSQQYKYLGQWLSFNKNHENLEISTRIRNSEIACKKVMPLMERTNSIKKKAFLYVQNIRPILTYGIETLNFTKASLQRIVNAEKRILRRCLKLKIGTTETEKNERRVKVTQLLEFCGDIHDVVSQKGEKLLEKVMNDDLMKLVYLWTPDKKRTV</sequence>
<protein>
    <submittedName>
        <fullName evidence="3">Reverse transcriptase domain-containing protein</fullName>
    </submittedName>
</protein>
<name>A0A0N5BXU9_STREA</name>
<evidence type="ECO:0000313" key="3">
    <source>
        <dbReference type="WBParaSite" id="SPAL_0001061600.1"/>
    </source>
</evidence>
<dbReference type="PANTHER" id="PTHR47027">
    <property type="entry name" value="REVERSE TRANSCRIPTASE DOMAIN-CONTAINING PROTEIN"/>
    <property type="match status" value="1"/>
</dbReference>
<dbReference type="STRING" id="174720.A0A0N5BXU9"/>
<dbReference type="Pfam" id="PF00078">
    <property type="entry name" value="RVT_1"/>
    <property type="match status" value="1"/>
</dbReference>
<organism evidence="2 3">
    <name type="scientific">Strongyloides papillosus</name>
    <name type="common">Intestinal threadworm</name>
    <dbReference type="NCBI Taxonomy" id="174720"/>
    <lineage>
        <taxon>Eukaryota</taxon>
        <taxon>Metazoa</taxon>
        <taxon>Ecdysozoa</taxon>
        <taxon>Nematoda</taxon>
        <taxon>Chromadorea</taxon>
        <taxon>Rhabditida</taxon>
        <taxon>Tylenchina</taxon>
        <taxon>Panagrolaimomorpha</taxon>
        <taxon>Strongyloidoidea</taxon>
        <taxon>Strongyloididae</taxon>
        <taxon>Strongyloides</taxon>
    </lineage>
</organism>
<evidence type="ECO:0000313" key="2">
    <source>
        <dbReference type="Proteomes" id="UP000046392"/>
    </source>
</evidence>
<dbReference type="AlphaFoldDB" id="A0A0N5BXU9"/>
<dbReference type="Proteomes" id="UP000046392">
    <property type="component" value="Unplaced"/>
</dbReference>
<dbReference type="PROSITE" id="PS50878">
    <property type="entry name" value="RT_POL"/>
    <property type="match status" value="1"/>
</dbReference>
<keyword evidence="2" id="KW-1185">Reference proteome</keyword>
<evidence type="ECO:0000259" key="1">
    <source>
        <dbReference type="PROSITE" id="PS50878"/>
    </source>
</evidence>